<keyword evidence="2" id="KW-0805">Transcription regulation</keyword>
<dbReference type="RefSeq" id="WP_028527273.1">
    <property type="nucleotide sequence ID" value="NZ_CABLBR010000001.1"/>
</dbReference>
<protein>
    <submittedName>
        <fullName evidence="6">GntR family transcriptional regulator</fullName>
    </submittedName>
</protein>
<dbReference type="Proteomes" id="UP001060164">
    <property type="component" value="Chromosome"/>
</dbReference>
<gene>
    <name evidence="6" type="ORF">NQ502_16630</name>
</gene>
<dbReference type="CDD" id="cd07377">
    <property type="entry name" value="WHTH_GntR"/>
    <property type="match status" value="1"/>
</dbReference>
<dbReference type="CDD" id="cd01541">
    <property type="entry name" value="PBP1_AraR"/>
    <property type="match status" value="1"/>
</dbReference>
<dbReference type="PRINTS" id="PR00035">
    <property type="entry name" value="HTHGNTR"/>
</dbReference>
<dbReference type="PANTHER" id="PTHR30146">
    <property type="entry name" value="LACI-RELATED TRANSCRIPTIONAL REPRESSOR"/>
    <property type="match status" value="1"/>
</dbReference>
<sequence length="381" mass="42983">MADFKYKQVADNLRVCIGEGTFKPGERIPTEPELCERFHVGRQTLRKAVALMEEAGYLRRVQGSGTYVCEREENHGGEPRRDAPEYVMRVPAEEGENRTITLVMMNGKSYVFLDIMQGISEVLTANGYILNIVITDGDYDKERMILENMLQNPPAGLLFEPVCSGLLSVNDSLCREVFSRIPALMIHMDSVPHFPFIALNDRQGSRMLANYLISLGHKRIGTVYAFDEYTGQNRYRGFLDALREHGMRHIPGDNVWMFHERMNDLFKADGCIALERMRKEVTAIMCHDDRVASKLIGYLGKKQVRVPEDISVVGYDNSLYSQLGVAITTVTHPGTEYGKMAADALLQMIYSQESVDLSRYSVEPELVIRDSAGPPPEVSLD</sequence>
<evidence type="ECO:0000256" key="1">
    <source>
        <dbReference type="ARBA" id="ARBA00022491"/>
    </source>
</evidence>
<dbReference type="SUPFAM" id="SSF46785">
    <property type="entry name" value="Winged helix' DNA-binding domain"/>
    <property type="match status" value="1"/>
</dbReference>
<evidence type="ECO:0000259" key="5">
    <source>
        <dbReference type="PROSITE" id="PS50949"/>
    </source>
</evidence>
<dbReference type="InterPro" id="IPR000524">
    <property type="entry name" value="Tscrpt_reg_HTH_GntR"/>
</dbReference>
<dbReference type="Pfam" id="PF00392">
    <property type="entry name" value="GntR"/>
    <property type="match status" value="1"/>
</dbReference>
<keyword evidence="4" id="KW-0804">Transcription</keyword>
<keyword evidence="3" id="KW-0238">DNA-binding</keyword>
<dbReference type="PANTHER" id="PTHR30146:SF148">
    <property type="entry name" value="HTH-TYPE TRANSCRIPTIONAL REPRESSOR PURR-RELATED"/>
    <property type="match status" value="1"/>
</dbReference>
<dbReference type="Pfam" id="PF13377">
    <property type="entry name" value="Peripla_BP_3"/>
    <property type="match status" value="1"/>
</dbReference>
<evidence type="ECO:0000256" key="2">
    <source>
        <dbReference type="ARBA" id="ARBA00023015"/>
    </source>
</evidence>
<evidence type="ECO:0000313" key="7">
    <source>
        <dbReference type="Proteomes" id="UP001060164"/>
    </source>
</evidence>
<dbReference type="SMART" id="SM00345">
    <property type="entry name" value="HTH_GNTR"/>
    <property type="match status" value="1"/>
</dbReference>
<name>A0ABY5VFC5_9FIRM</name>
<dbReference type="Gene3D" id="1.10.10.10">
    <property type="entry name" value="Winged helix-like DNA-binding domain superfamily/Winged helix DNA-binding domain"/>
    <property type="match status" value="1"/>
</dbReference>
<dbReference type="InterPro" id="IPR033532">
    <property type="entry name" value="AraR_ligand_bind_dom"/>
</dbReference>
<dbReference type="EMBL" id="CP102290">
    <property type="protein sequence ID" value="UWP58976.1"/>
    <property type="molecule type" value="Genomic_DNA"/>
</dbReference>
<dbReference type="PROSITE" id="PS50949">
    <property type="entry name" value="HTH_GNTR"/>
    <property type="match status" value="1"/>
</dbReference>
<feature type="domain" description="HTH gntR-type" evidence="5">
    <location>
        <begin position="3"/>
        <end position="71"/>
    </location>
</feature>
<dbReference type="InterPro" id="IPR046335">
    <property type="entry name" value="LacI/GalR-like_sensor"/>
</dbReference>
<proteinExistence type="predicted"/>
<organism evidence="6 7">
    <name type="scientific">Ruminococcus gauvreauii</name>
    <dbReference type="NCBI Taxonomy" id="438033"/>
    <lineage>
        <taxon>Bacteria</taxon>
        <taxon>Bacillati</taxon>
        <taxon>Bacillota</taxon>
        <taxon>Clostridia</taxon>
        <taxon>Eubacteriales</taxon>
        <taxon>Oscillospiraceae</taxon>
        <taxon>Ruminococcus</taxon>
    </lineage>
</organism>
<keyword evidence="7" id="KW-1185">Reference proteome</keyword>
<evidence type="ECO:0000256" key="3">
    <source>
        <dbReference type="ARBA" id="ARBA00023125"/>
    </source>
</evidence>
<keyword evidence="1" id="KW-0678">Repressor</keyword>
<accession>A0ABY5VFC5</accession>
<dbReference type="SUPFAM" id="SSF53822">
    <property type="entry name" value="Periplasmic binding protein-like I"/>
    <property type="match status" value="1"/>
</dbReference>
<dbReference type="InterPro" id="IPR036390">
    <property type="entry name" value="WH_DNA-bd_sf"/>
</dbReference>
<dbReference type="InterPro" id="IPR036388">
    <property type="entry name" value="WH-like_DNA-bd_sf"/>
</dbReference>
<evidence type="ECO:0000313" key="6">
    <source>
        <dbReference type="EMBL" id="UWP58976.1"/>
    </source>
</evidence>
<dbReference type="Gene3D" id="3.40.50.2300">
    <property type="match status" value="2"/>
</dbReference>
<dbReference type="InterPro" id="IPR028082">
    <property type="entry name" value="Peripla_BP_I"/>
</dbReference>
<evidence type="ECO:0000256" key="4">
    <source>
        <dbReference type="ARBA" id="ARBA00023163"/>
    </source>
</evidence>
<reference evidence="6" key="1">
    <citation type="journal article" date="2022" name="Cell">
        <title>Design, construction, and in vivo augmentation of a complex gut microbiome.</title>
        <authorList>
            <person name="Cheng A.G."/>
            <person name="Ho P.Y."/>
            <person name="Aranda-Diaz A."/>
            <person name="Jain S."/>
            <person name="Yu F.B."/>
            <person name="Meng X."/>
            <person name="Wang M."/>
            <person name="Iakiviak M."/>
            <person name="Nagashima K."/>
            <person name="Zhao A."/>
            <person name="Murugkar P."/>
            <person name="Patil A."/>
            <person name="Atabakhsh K."/>
            <person name="Weakley A."/>
            <person name="Yan J."/>
            <person name="Brumbaugh A.R."/>
            <person name="Higginbottom S."/>
            <person name="Dimas A."/>
            <person name="Shiver A.L."/>
            <person name="Deutschbauer A."/>
            <person name="Neff N."/>
            <person name="Sonnenburg J.L."/>
            <person name="Huang K.C."/>
            <person name="Fischbach M.A."/>
        </authorList>
    </citation>
    <scope>NUCLEOTIDE SEQUENCE</scope>
    <source>
        <strain evidence="6">DSM 19829</strain>
    </source>
</reference>